<dbReference type="Pfam" id="PF08545">
    <property type="entry name" value="ACP_syn_III"/>
    <property type="match status" value="1"/>
</dbReference>
<proteinExistence type="predicted"/>
<accession>A0AAW3I5Y4</accession>
<evidence type="ECO:0000313" key="5">
    <source>
        <dbReference type="EMBL" id="KNE28280.1"/>
    </source>
</evidence>
<keyword evidence="1" id="KW-0808">Transferase</keyword>
<sequence length="307" mass="32798">MIGIKKIATYIPSGRVDNLARAASLGSTPEQVSERIGFRQVARVESGEGALDMAEKALARLLQDAAVDPTEIDALIVVTQNPDRNIPHLSAELHGKAGLQTSCACFDVGLGCSGYVYGLSVLASFMQANGLKRGVLVTADPYSRIVDMDDKATALIFGDAATATLLDDAPMYSLGRFTFGTQGSEADKLACNDRVLFMNGRAVFNFAAVKVPVNIRDTVALNGLGLEDVDRFVLHQGSRYIVDTIADRLGVDRAKVPFMSATYGNAVSSSIPLMLSELMQEPANARMLLCGFGLGLSWASTVIQRKD</sequence>
<keyword evidence="2" id="KW-0012">Acyltransferase</keyword>
<feature type="domain" description="Beta-ketoacyl-[acyl-carrier-protein] synthase III C-terminal" evidence="3">
    <location>
        <begin position="222"/>
        <end position="304"/>
    </location>
</feature>
<feature type="domain" description="Beta-ketoacyl-[acyl-carrier-protein] synthase III N-terminal" evidence="4">
    <location>
        <begin position="106"/>
        <end position="183"/>
    </location>
</feature>
<evidence type="ECO:0000313" key="6">
    <source>
        <dbReference type="Proteomes" id="UP000037511"/>
    </source>
</evidence>
<comment type="caution">
    <text evidence="5">The sequence shown here is derived from an EMBL/GenBank/DDBJ whole genome shotgun (WGS) entry which is preliminary data.</text>
</comment>
<dbReference type="GO" id="GO:0044550">
    <property type="term" value="P:secondary metabolite biosynthetic process"/>
    <property type="evidence" value="ECO:0007669"/>
    <property type="project" value="TreeGrafter"/>
</dbReference>
<organism evidence="5 6">
    <name type="scientific">Achromobacter spanius</name>
    <dbReference type="NCBI Taxonomy" id="217203"/>
    <lineage>
        <taxon>Bacteria</taxon>
        <taxon>Pseudomonadati</taxon>
        <taxon>Pseudomonadota</taxon>
        <taxon>Betaproteobacteria</taxon>
        <taxon>Burkholderiales</taxon>
        <taxon>Alcaligenaceae</taxon>
        <taxon>Achromobacter</taxon>
    </lineage>
</organism>
<dbReference type="SUPFAM" id="SSF53901">
    <property type="entry name" value="Thiolase-like"/>
    <property type="match status" value="1"/>
</dbReference>
<dbReference type="GO" id="GO:0006633">
    <property type="term" value="P:fatty acid biosynthetic process"/>
    <property type="evidence" value="ECO:0007669"/>
    <property type="project" value="InterPro"/>
</dbReference>
<evidence type="ECO:0000259" key="4">
    <source>
        <dbReference type="Pfam" id="PF08545"/>
    </source>
</evidence>
<evidence type="ECO:0000256" key="1">
    <source>
        <dbReference type="ARBA" id="ARBA00022679"/>
    </source>
</evidence>
<gene>
    <name evidence="5" type="ORF">AFM18_07105</name>
</gene>
<dbReference type="Gene3D" id="3.40.47.10">
    <property type="match status" value="1"/>
</dbReference>
<dbReference type="Pfam" id="PF08541">
    <property type="entry name" value="ACP_syn_III_C"/>
    <property type="match status" value="1"/>
</dbReference>
<dbReference type="InterPro" id="IPR013751">
    <property type="entry name" value="ACP_syn_III_N"/>
</dbReference>
<dbReference type="InterPro" id="IPR016039">
    <property type="entry name" value="Thiolase-like"/>
</dbReference>
<dbReference type="PANTHER" id="PTHR34069">
    <property type="entry name" value="3-OXOACYL-[ACYL-CARRIER-PROTEIN] SYNTHASE 3"/>
    <property type="match status" value="1"/>
</dbReference>
<protein>
    <recommendedName>
        <fullName evidence="7">Ketoacyl-ACP synthase III</fullName>
    </recommendedName>
</protein>
<dbReference type="PANTHER" id="PTHR34069:SF2">
    <property type="entry name" value="BETA-KETOACYL-[ACYL-CARRIER-PROTEIN] SYNTHASE III"/>
    <property type="match status" value="1"/>
</dbReference>
<dbReference type="InterPro" id="IPR013747">
    <property type="entry name" value="ACP_syn_III_C"/>
</dbReference>
<reference evidence="5 6" key="1">
    <citation type="submission" date="2015-07" db="EMBL/GenBank/DDBJ databases">
        <title>Draft genome of Achromobacter spanius.</title>
        <authorList>
            <person name="Wang X."/>
        </authorList>
    </citation>
    <scope>NUCLEOTIDE SEQUENCE [LARGE SCALE GENOMIC DNA]</scope>
    <source>
        <strain evidence="5 6">CGMCC9173</strain>
    </source>
</reference>
<dbReference type="Proteomes" id="UP000037511">
    <property type="component" value="Unassembled WGS sequence"/>
</dbReference>
<dbReference type="GO" id="GO:0004315">
    <property type="term" value="F:3-oxoacyl-[acyl-carrier-protein] synthase activity"/>
    <property type="evidence" value="ECO:0007669"/>
    <property type="project" value="InterPro"/>
</dbReference>
<evidence type="ECO:0000259" key="3">
    <source>
        <dbReference type="Pfam" id="PF08541"/>
    </source>
</evidence>
<dbReference type="RefSeq" id="WP_050446103.1">
    <property type="nucleotide sequence ID" value="NZ_LGVG01000007.1"/>
</dbReference>
<dbReference type="EMBL" id="LGVG01000007">
    <property type="protein sequence ID" value="KNE28280.1"/>
    <property type="molecule type" value="Genomic_DNA"/>
</dbReference>
<evidence type="ECO:0000256" key="2">
    <source>
        <dbReference type="ARBA" id="ARBA00023315"/>
    </source>
</evidence>
<dbReference type="CDD" id="cd00830">
    <property type="entry name" value="KAS_III"/>
    <property type="match status" value="1"/>
</dbReference>
<dbReference type="AlphaFoldDB" id="A0AAW3I5Y4"/>
<evidence type="ECO:0008006" key="7">
    <source>
        <dbReference type="Google" id="ProtNLM"/>
    </source>
</evidence>
<name>A0AAW3I5Y4_9BURK</name>